<comment type="caution">
    <text evidence="1">The sequence shown here is derived from an EMBL/GenBank/DDBJ whole genome shotgun (WGS) entry which is preliminary data.</text>
</comment>
<feature type="non-terminal residue" evidence="1">
    <location>
        <position position="1"/>
    </location>
</feature>
<dbReference type="EMBL" id="AMZH03002133">
    <property type="protein sequence ID" value="RRT76663.1"/>
    <property type="molecule type" value="Genomic_DNA"/>
</dbReference>
<proteinExistence type="predicted"/>
<evidence type="ECO:0000313" key="1">
    <source>
        <dbReference type="EMBL" id="RRT76663.1"/>
    </source>
</evidence>
<sequence length="92" mass="10721">FEWQVLLIKAKASVTWLEIAAKQKFGDYLFRIKLSDHSSSDFTVESQTWALCSFLCQFVLGSMFQTKSKKEKKRDFFCNCAMHNASTCYCIR</sequence>
<accession>A0A427AK74</accession>
<name>A0A427AK74_ENSVE</name>
<reference evidence="1 2" key="1">
    <citation type="journal article" date="2014" name="Agronomy (Basel)">
        <title>A Draft Genome Sequence for Ensete ventricosum, the Drought-Tolerant Tree Against Hunger.</title>
        <authorList>
            <person name="Harrison J."/>
            <person name="Moore K.A."/>
            <person name="Paszkiewicz K."/>
            <person name="Jones T."/>
            <person name="Grant M."/>
            <person name="Ambacheew D."/>
            <person name="Muzemil S."/>
            <person name="Studholme D.J."/>
        </authorList>
    </citation>
    <scope>NUCLEOTIDE SEQUENCE [LARGE SCALE GENOMIC DNA]</scope>
</reference>
<evidence type="ECO:0000313" key="2">
    <source>
        <dbReference type="Proteomes" id="UP000287651"/>
    </source>
</evidence>
<protein>
    <submittedName>
        <fullName evidence="1">Uncharacterized protein</fullName>
    </submittedName>
</protein>
<gene>
    <name evidence="1" type="ORF">B296_00027155</name>
</gene>
<organism evidence="1 2">
    <name type="scientific">Ensete ventricosum</name>
    <name type="common">Abyssinian banana</name>
    <name type="synonym">Musa ensete</name>
    <dbReference type="NCBI Taxonomy" id="4639"/>
    <lineage>
        <taxon>Eukaryota</taxon>
        <taxon>Viridiplantae</taxon>
        <taxon>Streptophyta</taxon>
        <taxon>Embryophyta</taxon>
        <taxon>Tracheophyta</taxon>
        <taxon>Spermatophyta</taxon>
        <taxon>Magnoliopsida</taxon>
        <taxon>Liliopsida</taxon>
        <taxon>Zingiberales</taxon>
        <taxon>Musaceae</taxon>
        <taxon>Ensete</taxon>
    </lineage>
</organism>
<dbReference type="Proteomes" id="UP000287651">
    <property type="component" value="Unassembled WGS sequence"/>
</dbReference>
<dbReference type="AlphaFoldDB" id="A0A427AK74"/>